<keyword evidence="3" id="KW-0274">FAD</keyword>
<evidence type="ECO:0000313" key="6">
    <source>
        <dbReference type="EMBL" id="WUP73032.1"/>
    </source>
</evidence>
<keyword evidence="2" id="KW-0285">Flavoprotein</keyword>
<dbReference type="PRINTS" id="PR00420">
    <property type="entry name" value="RNGMNOXGNASE"/>
</dbReference>
<dbReference type="GO" id="GO:0004497">
    <property type="term" value="F:monooxygenase activity"/>
    <property type="evidence" value="ECO:0007669"/>
    <property type="project" value="UniProtKB-KW"/>
</dbReference>
<dbReference type="Gene3D" id="3.30.9.10">
    <property type="entry name" value="D-Amino Acid Oxidase, subunit A, domain 2"/>
    <property type="match status" value="1"/>
</dbReference>
<organism evidence="6 7">
    <name type="scientific">Microbispora hainanensis</name>
    <dbReference type="NCBI Taxonomy" id="568844"/>
    <lineage>
        <taxon>Bacteria</taxon>
        <taxon>Bacillati</taxon>
        <taxon>Actinomycetota</taxon>
        <taxon>Actinomycetes</taxon>
        <taxon>Streptosporangiales</taxon>
        <taxon>Streptosporangiaceae</taxon>
        <taxon>Microbispora</taxon>
    </lineage>
</organism>
<evidence type="ECO:0000256" key="2">
    <source>
        <dbReference type="ARBA" id="ARBA00022630"/>
    </source>
</evidence>
<evidence type="ECO:0000256" key="4">
    <source>
        <dbReference type="SAM" id="MobiDB-lite"/>
    </source>
</evidence>
<keyword evidence="6" id="KW-0560">Oxidoreductase</keyword>
<dbReference type="InterPro" id="IPR002938">
    <property type="entry name" value="FAD-bd"/>
</dbReference>
<proteinExistence type="predicted"/>
<gene>
    <name evidence="6" type="ORF">OG913_26930</name>
</gene>
<dbReference type="Gene3D" id="3.40.30.120">
    <property type="match status" value="1"/>
</dbReference>
<keyword evidence="6" id="KW-0503">Monooxygenase</keyword>
<reference evidence="6" key="1">
    <citation type="submission" date="2022-10" db="EMBL/GenBank/DDBJ databases">
        <title>The complete genomes of actinobacterial strains from the NBC collection.</title>
        <authorList>
            <person name="Joergensen T.S."/>
            <person name="Alvarez Arevalo M."/>
            <person name="Sterndorff E.B."/>
            <person name="Faurdal D."/>
            <person name="Vuksanovic O."/>
            <person name="Mourched A.-S."/>
            <person name="Charusanti P."/>
            <person name="Shaw S."/>
            <person name="Blin K."/>
            <person name="Weber T."/>
        </authorList>
    </citation>
    <scope>NUCLEOTIDE SEQUENCE</scope>
    <source>
        <strain evidence="6">NBC_00254</strain>
    </source>
</reference>
<dbReference type="PANTHER" id="PTHR43004">
    <property type="entry name" value="TRK SYSTEM POTASSIUM UPTAKE PROTEIN"/>
    <property type="match status" value="1"/>
</dbReference>
<evidence type="ECO:0000259" key="5">
    <source>
        <dbReference type="Pfam" id="PF01494"/>
    </source>
</evidence>
<dbReference type="InterPro" id="IPR050641">
    <property type="entry name" value="RIFMO-like"/>
</dbReference>
<accession>A0ABZ1SKL2</accession>
<feature type="domain" description="FAD-binding" evidence="5">
    <location>
        <begin position="3"/>
        <end position="353"/>
    </location>
</feature>
<comment type="cofactor">
    <cofactor evidence="1">
        <name>FAD</name>
        <dbReference type="ChEBI" id="CHEBI:57692"/>
    </cofactor>
</comment>
<dbReference type="Proteomes" id="UP001432011">
    <property type="component" value="Chromosome"/>
</dbReference>
<dbReference type="PANTHER" id="PTHR43004:SF19">
    <property type="entry name" value="BINDING MONOOXYGENASE, PUTATIVE (JCVI)-RELATED"/>
    <property type="match status" value="1"/>
</dbReference>
<keyword evidence="7" id="KW-1185">Reference proteome</keyword>
<evidence type="ECO:0000256" key="1">
    <source>
        <dbReference type="ARBA" id="ARBA00001974"/>
    </source>
</evidence>
<dbReference type="Pfam" id="PF21274">
    <property type="entry name" value="Rng_hyd_C"/>
    <property type="match status" value="1"/>
</dbReference>
<dbReference type="Pfam" id="PF01494">
    <property type="entry name" value="FAD_binding_3"/>
    <property type="match status" value="1"/>
</dbReference>
<protein>
    <submittedName>
        <fullName evidence="6">FAD-dependent monooxygenase</fullName>
    </submittedName>
</protein>
<sequence length="515" mass="55607">MSDVDVIVVGAGLAGLAATAFLARQGVRVLAVDRHPGTSVHPKARLVNVRSMELYRTLGIEAEVRAAGEANSGFENAETLAGEWATWIAPPADEVEAAGLSPTVPYSCDQQRLEPILLRRARELGAEVRFRTTAVLTDITADQVTVGLRGEDGEERFVRARFLVAADGARSGIRARLGIALRGEEIKGESVSVVFRADLAPALRGREVNAIMCRDAGAFLFARGTKDDRSWQLGTYLRPGWAALEPGELDDRLVEVIRAATGLPHLRPVMEDTARWTTGAYVAGRFRAGPVFLVGDAIHVMPPYGGFGGNTGVQDAHNLAWKIAAVCRGDAAETLLDTYEPERRPIAELTVAQALLRSRKRPGQAPPPEQIDAVALALGFRYGHDYGHDGGAPVEDPARPSGRPGTRMPHVRLGDGRSTLDLLDPTRFSLVGRSTEPVVRDLAARLDELRELVAAVPVAAVPVDPGVVDPAHRERWDAVWDPGALLVRPDGVIAARIRTRSEMREALLSCLGRRR</sequence>
<name>A0ABZ1SKL2_9ACTN</name>
<dbReference type="Gene3D" id="3.50.50.60">
    <property type="entry name" value="FAD/NAD(P)-binding domain"/>
    <property type="match status" value="1"/>
</dbReference>
<feature type="region of interest" description="Disordered" evidence="4">
    <location>
        <begin position="389"/>
        <end position="416"/>
    </location>
</feature>
<dbReference type="InterPro" id="IPR036188">
    <property type="entry name" value="FAD/NAD-bd_sf"/>
</dbReference>
<evidence type="ECO:0000256" key="3">
    <source>
        <dbReference type="ARBA" id="ARBA00022827"/>
    </source>
</evidence>
<dbReference type="SUPFAM" id="SSF51905">
    <property type="entry name" value="FAD/NAD(P)-binding domain"/>
    <property type="match status" value="1"/>
</dbReference>
<evidence type="ECO:0000313" key="7">
    <source>
        <dbReference type="Proteomes" id="UP001432011"/>
    </source>
</evidence>
<dbReference type="EMBL" id="CP108085">
    <property type="protein sequence ID" value="WUP73032.1"/>
    <property type="molecule type" value="Genomic_DNA"/>
</dbReference>
<dbReference type="RefSeq" id="WP_328708652.1">
    <property type="nucleotide sequence ID" value="NZ_CP108085.1"/>
</dbReference>